<evidence type="ECO:0000313" key="5">
    <source>
        <dbReference type="EMBL" id="KAK5633374.1"/>
    </source>
</evidence>
<organism evidence="5 6">
    <name type="scientific">Xylaria bambusicola</name>
    <dbReference type="NCBI Taxonomy" id="326684"/>
    <lineage>
        <taxon>Eukaryota</taxon>
        <taxon>Fungi</taxon>
        <taxon>Dikarya</taxon>
        <taxon>Ascomycota</taxon>
        <taxon>Pezizomycotina</taxon>
        <taxon>Sordariomycetes</taxon>
        <taxon>Xylariomycetidae</taxon>
        <taxon>Xylariales</taxon>
        <taxon>Xylariaceae</taxon>
        <taxon>Xylaria</taxon>
    </lineage>
</organism>
<name>A0AAN7UYZ3_9PEZI</name>
<dbReference type="InterPro" id="IPR001077">
    <property type="entry name" value="COMT_C"/>
</dbReference>
<keyword evidence="1" id="KW-0489">Methyltransferase</keyword>
<dbReference type="Pfam" id="PF00891">
    <property type="entry name" value="Methyltransf_2"/>
    <property type="match status" value="1"/>
</dbReference>
<dbReference type="PANTHER" id="PTHR43712:SF1">
    <property type="entry name" value="HYPOTHETICAL O-METHYLTRANSFERASE (EUROFUNG)-RELATED"/>
    <property type="match status" value="1"/>
</dbReference>
<keyword evidence="3" id="KW-0949">S-adenosyl-L-methionine</keyword>
<dbReference type="InterPro" id="IPR036390">
    <property type="entry name" value="WH_DNA-bd_sf"/>
</dbReference>
<dbReference type="SUPFAM" id="SSF46785">
    <property type="entry name" value="Winged helix' DNA-binding domain"/>
    <property type="match status" value="1"/>
</dbReference>
<dbReference type="GO" id="GO:0008171">
    <property type="term" value="F:O-methyltransferase activity"/>
    <property type="evidence" value="ECO:0007669"/>
    <property type="project" value="InterPro"/>
</dbReference>
<evidence type="ECO:0000256" key="3">
    <source>
        <dbReference type="ARBA" id="ARBA00022691"/>
    </source>
</evidence>
<dbReference type="Gene3D" id="1.10.10.10">
    <property type="entry name" value="Winged helix-like DNA-binding domain superfamily/Winged helix DNA-binding domain"/>
    <property type="match status" value="1"/>
</dbReference>
<dbReference type="Gene3D" id="3.40.50.150">
    <property type="entry name" value="Vaccinia Virus protein VP39"/>
    <property type="match status" value="1"/>
</dbReference>
<reference evidence="5 6" key="1">
    <citation type="submission" date="2023-10" db="EMBL/GenBank/DDBJ databases">
        <title>Draft genome sequence of Xylaria bambusicola isolate GMP-LS, the root and basal stem rot pathogen of sugarcane in Indonesia.</title>
        <authorList>
            <person name="Selvaraj P."/>
            <person name="Muralishankar V."/>
            <person name="Muruganantham S."/>
            <person name="Sp S."/>
            <person name="Haryani S."/>
            <person name="Lau K.J.X."/>
            <person name="Naqvi N.I."/>
        </authorList>
    </citation>
    <scope>NUCLEOTIDE SEQUENCE [LARGE SCALE GENOMIC DNA]</scope>
    <source>
        <strain evidence="5">GMP-LS</strain>
    </source>
</reference>
<protein>
    <recommendedName>
        <fullName evidence="4">O-methyltransferase C-terminal domain-containing protein</fullName>
    </recommendedName>
</protein>
<dbReference type="AlphaFoldDB" id="A0AAN7UYZ3"/>
<sequence>MASPSNEASALTDKINTFLSSGALGSLDPGARRKLSEAARKLNLATEAIGDTVHRIVHSPLQLPLALIGVETRLFEVLTEEKEATNAELASMTSVDPVLMMCIERLLRYYQSFGMIDQPADNLYRVNNITSAMVSHGGRAGVPFDLGTLVPAFNALPEFLRRTNYANVTDGANCPWYLGHQTDKQAFEWVKEHPDMMGHFMSWMVSQRDGLPMFLDVIDFEKEFAGQDANEVVFVDIGGALGHQCIALRKKHPNLTGRIILQDMEEVIQQATTRPLPGFEGIETQSHDFFMPQPVKGARAYYLRNILHDWPDHKCIQILENIKSAMTKDSRILIDEMVLPERGAPWRATQLDLAMSTCFAAMERSRADWDSLLDKAGLSILKVWKYTDEVDDCIIVAVPS</sequence>
<dbReference type="PANTHER" id="PTHR43712">
    <property type="entry name" value="PUTATIVE (AFU_ORTHOLOGUE AFUA_4G14580)-RELATED"/>
    <property type="match status" value="1"/>
</dbReference>
<proteinExistence type="predicted"/>
<dbReference type="EMBL" id="JAWHQM010000031">
    <property type="protein sequence ID" value="KAK5633374.1"/>
    <property type="molecule type" value="Genomic_DNA"/>
</dbReference>
<dbReference type="GO" id="GO:0032259">
    <property type="term" value="P:methylation"/>
    <property type="evidence" value="ECO:0007669"/>
    <property type="project" value="UniProtKB-KW"/>
</dbReference>
<dbReference type="InterPro" id="IPR016461">
    <property type="entry name" value="COMT-like"/>
</dbReference>
<accession>A0AAN7UYZ3</accession>
<dbReference type="InterPro" id="IPR029063">
    <property type="entry name" value="SAM-dependent_MTases_sf"/>
</dbReference>
<dbReference type="Proteomes" id="UP001305414">
    <property type="component" value="Unassembled WGS sequence"/>
</dbReference>
<comment type="caution">
    <text evidence="5">The sequence shown here is derived from an EMBL/GenBank/DDBJ whole genome shotgun (WGS) entry which is preliminary data.</text>
</comment>
<evidence type="ECO:0000313" key="6">
    <source>
        <dbReference type="Proteomes" id="UP001305414"/>
    </source>
</evidence>
<dbReference type="InterPro" id="IPR036388">
    <property type="entry name" value="WH-like_DNA-bd_sf"/>
</dbReference>
<dbReference type="SUPFAM" id="SSF53335">
    <property type="entry name" value="S-adenosyl-L-methionine-dependent methyltransferases"/>
    <property type="match status" value="1"/>
</dbReference>
<evidence type="ECO:0000259" key="4">
    <source>
        <dbReference type="Pfam" id="PF00891"/>
    </source>
</evidence>
<gene>
    <name evidence="5" type="ORF">RRF57_009088</name>
</gene>
<dbReference type="PROSITE" id="PS51683">
    <property type="entry name" value="SAM_OMT_II"/>
    <property type="match status" value="1"/>
</dbReference>
<evidence type="ECO:0000256" key="2">
    <source>
        <dbReference type="ARBA" id="ARBA00022679"/>
    </source>
</evidence>
<keyword evidence="2" id="KW-0808">Transferase</keyword>
<keyword evidence="6" id="KW-1185">Reference proteome</keyword>
<feature type="domain" description="O-methyltransferase C-terminal" evidence="4">
    <location>
        <begin position="233"/>
        <end position="378"/>
    </location>
</feature>
<evidence type="ECO:0000256" key="1">
    <source>
        <dbReference type="ARBA" id="ARBA00022603"/>
    </source>
</evidence>